<protein>
    <submittedName>
        <fullName evidence="1">Uncharacterized protein</fullName>
    </submittedName>
</protein>
<dbReference type="EMBL" id="CP016808">
    <property type="protein sequence ID" value="ANY69556.1"/>
    <property type="molecule type" value="Genomic_DNA"/>
</dbReference>
<reference evidence="1" key="1">
    <citation type="submission" date="2016-08" db="EMBL/GenBank/DDBJ databases">
        <title>Complete Genome Seqeunce of Paenibacillus sp. BIHB 4019 from tea rhizoplane.</title>
        <authorList>
            <person name="Thakur R."/>
            <person name="Swarnkar M.K."/>
            <person name="Gulati A."/>
        </authorList>
    </citation>
    <scope>NUCLEOTIDE SEQUENCE [LARGE SCALE GENOMIC DNA]</scope>
    <source>
        <strain evidence="1">BIHB4019</strain>
    </source>
</reference>
<name>A0A1B2DPB5_9BACL</name>
<proteinExistence type="predicted"/>
<gene>
    <name evidence="1" type="ORF">BBD42_26005</name>
</gene>
<dbReference type="RefSeq" id="WP_099520586.1">
    <property type="nucleotide sequence ID" value="NZ_CP016808.1"/>
</dbReference>
<sequence length="82" mass="9917">MMDFQYKINRLRQCESICYTICLKLLQDEQQAAKAAEWLLKRLFTDEQFWKTSDSARDRYIFRIASNAYLNQSQMRSFMKTS</sequence>
<accession>A0A1B2DPB5</accession>
<dbReference type="AlphaFoldDB" id="A0A1B2DPB5"/>
<organism evidence="1">
    <name type="scientific">Paenibacillus sp. BIHB 4019</name>
    <dbReference type="NCBI Taxonomy" id="1870819"/>
    <lineage>
        <taxon>Bacteria</taxon>
        <taxon>Bacillati</taxon>
        <taxon>Bacillota</taxon>
        <taxon>Bacilli</taxon>
        <taxon>Bacillales</taxon>
        <taxon>Paenibacillaceae</taxon>
        <taxon>Paenibacillus</taxon>
    </lineage>
</organism>
<evidence type="ECO:0000313" key="1">
    <source>
        <dbReference type="EMBL" id="ANY69556.1"/>
    </source>
</evidence>